<proteinExistence type="predicted"/>
<dbReference type="AlphaFoldDB" id="A0A371GSW4"/>
<comment type="caution">
    <text evidence="2">The sequence shown here is derived from an EMBL/GenBank/DDBJ whole genome shotgun (WGS) entry which is preliminary data.</text>
</comment>
<feature type="compositionally biased region" description="Polar residues" evidence="1">
    <location>
        <begin position="23"/>
        <end position="33"/>
    </location>
</feature>
<accession>A0A371GSW4</accession>
<feature type="region of interest" description="Disordered" evidence="1">
    <location>
        <begin position="1"/>
        <end position="33"/>
    </location>
</feature>
<dbReference type="EMBL" id="QJKJ01004586">
    <property type="protein sequence ID" value="RDX93556.1"/>
    <property type="molecule type" value="Genomic_DNA"/>
</dbReference>
<evidence type="ECO:0000313" key="3">
    <source>
        <dbReference type="Proteomes" id="UP000257109"/>
    </source>
</evidence>
<evidence type="ECO:0000313" key="2">
    <source>
        <dbReference type="EMBL" id="RDX93556.1"/>
    </source>
</evidence>
<name>A0A371GSW4_MUCPR</name>
<feature type="non-terminal residue" evidence="2">
    <location>
        <position position="1"/>
    </location>
</feature>
<sequence>MYVIPKADKEKSQSPDSSESSQINSTNDNSGTVKINVHGKWVSLVLGLAKLETAHYSISDHNLAFFGDNGESNDGGGLHGRDIGEHVAGRGELQSIDRTLL</sequence>
<reference evidence="2" key="1">
    <citation type="submission" date="2018-05" db="EMBL/GenBank/DDBJ databases">
        <title>Draft genome of Mucuna pruriens seed.</title>
        <authorList>
            <person name="Nnadi N.E."/>
            <person name="Vos R."/>
            <person name="Hasami M.H."/>
            <person name="Devisetty U.K."/>
            <person name="Aguiy J.C."/>
        </authorList>
    </citation>
    <scope>NUCLEOTIDE SEQUENCE [LARGE SCALE GENOMIC DNA]</scope>
    <source>
        <strain evidence="2">JCA_2017</strain>
    </source>
</reference>
<dbReference type="Proteomes" id="UP000257109">
    <property type="component" value="Unassembled WGS sequence"/>
</dbReference>
<organism evidence="2 3">
    <name type="scientific">Mucuna pruriens</name>
    <name type="common">Velvet bean</name>
    <name type="synonym">Dolichos pruriens</name>
    <dbReference type="NCBI Taxonomy" id="157652"/>
    <lineage>
        <taxon>Eukaryota</taxon>
        <taxon>Viridiplantae</taxon>
        <taxon>Streptophyta</taxon>
        <taxon>Embryophyta</taxon>
        <taxon>Tracheophyta</taxon>
        <taxon>Spermatophyta</taxon>
        <taxon>Magnoliopsida</taxon>
        <taxon>eudicotyledons</taxon>
        <taxon>Gunneridae</taxon>
        <taxon>Pentapetalae</taxon>
        <taxon>rosids</taxon>
        <taxon>fabids</taxon>
        <taxon>Fabales</taxon>
        <taxon>Fabaceae</taxon>
        <taxon>Papilionoideae</taxon>
        <taxon>50 kb inversion clade</taxon>
        <taxon>NPAAA clade</taxon>
        <taxon>indigoferoid/millettioid clade</taxon>
        <taxon>Phaseoleae</taxon>
        <taxon>Mucuna</taxon>
    </lineage>
</organism>
<gene>
    <name evidence="2" type="ORF">CR513_24167</name>
</gene>
<feature type="compositionally biased region" description="Basic and acidic residues" evidence="1">
    <location>
        <begin position="1"/>
        <end position="13"/>
    </location>
</feature>
<evidence type="ECO:0000256" key="1">
    <source>
        <dbReference type="SAM" id="MobiDB-lite"/>
    </source>
</evidence>
<keyword evidence="3" id="KW-1185">Reference proteome</keyword>
<protein>
    <submittedName>
        <fullName evidence="2">Uncharacterized protein</fullName>
    </submittedName>
</protein>